<keyword evidence="3" id="KW-1185">Reference proteome</keyword>
<reference evidence="2" key="1">
    <citation type="journal article" date="2023" name="Front. Mar. Sci.">
        <title>A new Merluccius polli reference genome to investigate the effects of global change in West African waters.</title>
        <authorList>
            <person name="Mateo J.L."/>
            <person name="Blanco-Fernandez C."/>
            <person name="Garcia-Vazquez E."/>
            <person name="Machado-Schiaffino G."/>
        </authorList>
    </citation>
    <scope>NUCLEOTIDE SEQUENCE</scope>
    <source>
        <strain evidence="2">C29</strain>
        <tissue evidence="2">Fin</tissue>
    </source>
</reference>
<dbReference type="AlphaFoldDB" id="A0AA47N3A2"/>
<evidence type="ECO:0000313" key="2">
    <source>
        <dbReference type="EMBL" id="KAK0151439.1"/>
    </source>
</evidence>
<feature type="chain" id="PRO_5041362549" evidence="1">
    <location>
        <begin position="17"/>
        <end position="145"/>
    </location>
</feature>
<name>A0AA47N3A2_MERPO</name>
<evidence type="ECO:0000256" key="1">
    <source>
        <dbReference type="SAM" id="SignalP"/>
    </source>
</evidence>
<feature type="signal peptide" evidence="1">
    <location>
        <begin position="1"/>
        <end position="16"/>
    </location>
</feature>
<proteinExistence type="predicted"/>
<accession>A0AA47N3A2</accession>
<keyword evidence="1" id="KW-0732">Signal</keyword>
<dbReference type="EMBL" id="JAOPHQ010001228">
    <property type="protein sequence ID" value="KAK0151439.1"/>
    <property type="molecule type" value="Genomic_DNA"/>
</dbReference>
<sequence length="145" mass="16110">MIGILYALALLRSTTAWGHVGRWGEESQRNGTDGGIGEKCSCEAFLPSSTFNIQDLKMVEEVAVEVHHKLELELGKMETYEIKITAYAMKIVNLTVEIEKMEKDPDAFNEAYIESIKVQIKQVEALVVELQLSGSRIGHCLQGPA</sequence>
<dbReference type="Proteomes" id="UP001174136">
    <property type="component" value="Unassembled WGS sequence"/>
</dbReference>
<gene>
    <name evidence="2" type="primary">OLFM4_2</name>
    <name evidence="2" type="ORF">N1851_007262</name>
</gene>
<organism evidence="2 3">
    <name type="scientific">Merluccius polli</name>
    <name type="common">Benguela hake</name>
    <name type="synonym">Merluccius cadenati</name>
    <dbReference type="NCBI Taxonomy" id="89951"/>
    <lineage>
        <taxon>Eukaryota</taxon>
        <taxon>Metazoa</taxon>
        <taxon>Chordata</taxon>
        <taxon>Craniata</taxon>
        <taxon>Vertebrata</taxon>
        <taxon>Euteleostomi</taxon>
        <taxon>Actinopterygii</taxon>
        <taxon>Neopterygii</taxon>
        <taxon>Teleostei</taxon>
        <taxon>Neoteleostei</taxon>
        <taxon>Acanthomorphata</taxon>
        <taxon>Zeiogadaria</taxon>
        <taxon>Gadariae</taxon>
        <taxon>Gadiformes</taxon>
        <taxon>Gadoidei</taxon>
        <taxon>Merlucciidae</taxon>
        <taxon>Merluccius</taxon>
    </lineage>
</organism>
<protein>
    <submittedName>
        <fullName evidence="2">Olfactomedin-4</fullName>
    </submittedName>
</protein>
<evidence type="ECO:0000313" key="3">
    <source>
        <dbReference type="Proteomes" id="UP001174136"/>
    </source>
</evidence>
<comment type="caution">
    <text evidence="2">The sequence shown here is derived from an EMBL/GenBank/DDBJ whole genome shotgun (WGS) entry which is preliminary data.</text>
</comment>